<name>A0A090G7S3_MESPL</name>
<evidence type="ECO:0000313" key="1">
    <source>
        <dbReference type="EMBL" id="CDX58723.1"/>
    </source>
</evidence>
<dbReference type="Proteomes" id="UP000046122">
    <property type="component" value="Unassembled WGS sequence"/>
</dbReference>
<gene>
    <name evidence="1" type="ORF">MPL3365_30275</name>
</gene>
<sequence length="136" mass="15443">MTTMGDDSAREPNMRDLMAAVAYVLLHWGWLEEEVRARIRAVEPDRQLSERSVWVHWREVEPEVWQRFRSSIQALGDVRNCLAHGLCGAQADPRSGCEPHVVCHTGAGGRLFTISDLEKVTDALHMTRNALRDSCF</sequence>
<proteinExistence type="predicted"/>
<dbReference type="EMBL" id="CCNE01000023">
    <property type="protein sequence ID" value="CDX58723.1"/>
    <property type="molecule type" value="Genomic_DNA"/>
</dbReference>
<evidence type="ECO:0008006" key="3">
    <source>
        <dbReference type="Google" id="ProtNLM"/>
    </source>
</evidence>
<organism evidence="1 2">
    <name type="scientific">Mesorhizobium plurifarium</name>
    <dbReference type="NCBI Taxonomy" id="69974"/>
    <lineage>
        <taxon>Bacteria</taxon>
        <taxon>Pseudomonadati</taxon>
        <taxon>Pseudomonadota</taxon>
        <taxon>Alphaproteobacteria</taxon>
        <taxon>Hyphomicrobiales</taxon>
        <taxon>Phyllobacteriaceae</taxon>
        <taxon>Mesorhizobium</taxon>
    </lineage>
</organism>
<evidence type="ECO:0000313" key="2">
    <source>
        <dbReference type="Proteomes" id="UP000046122"/>
    </source>
</evidence>
<accession>A0A090G7S3</accession>
<protein>
    <recommendedName>
        <fullName evidence="3">DUF4145 domain-containing protein</fullName>
    </recommendedName>
</protein>
<reference evidence="1 2" key="1">
    <citation type="submission" date="2014-08" db="EMBL/GenBank/DDBJ databases">
        <authorList>
            <person name="Moulin Lionel"/>
        </authorList>
    </citation>
    <scope>NUCLEOTIDE SEQUENCE [LARGE SCALE GENOMIC DNA]</scope>
</reference>
<dbReference type="AlphaFoldDB" id="A0A090G7S3"/>